<dbReference type="EMBL" id="JAAAXW010001205">
    <property type="protein sequence ID" value="KAF9535963.1"/>
    <property type="molecule type" value="Genomic_DNA"/>
</dbReference>
<protein>
    <submittedName>
        <fullName evidence="1">Uncharacterized protein</fullName>
    </submittedName>
</protein>
<proteinExistence type="predicted"/>
<sequence>ISLHIIIPTYVFENNHQYLDAFFLAFKDTWSSASDEDSALLDHIDDKVYTRNRNMRILGSCKFEDRNRPLQRAQWHEPSMLAEDEEFLITNPGPDSIQVACSTREVVRAPSSSRSLRLGACRDQVIQSSMPQQLVDTVKAKFLQTPQATQFEMHCKQDRAMIFRLDRKAKGHCIDCKKEHDRDNAYLSLARSGAIFFHCRRSRRPAGVEVCKRDFVLAVDIEAAMALQTPRELTRADIVASFPMISRLLA</sequence>
<evidence type="ECO:0000313" key="1">
    <source>
        <dbReference type="EMBL" id="KAF9535963.1"/>
    </source>
</evidence>
<gene>
    <name evidence="1" type="ORF">EC957_001246</name>
</gene>
<name>A0A9P6JX59_9FUNG</name>
<dbReference type="Proteomes" id="UP000723463">
    <property type="component" value="Unassembled WGS sequence"/>
</dbReference>
<dbReference type="AlphaFoldDB" id="A0A9P6JX59"/>
<feature type="non-terminal residue" evidence="1">
    <location>
        <position position="1"/>
    </location>
</feature>
<comment type="caution">
    <text evidence="1">The sequence shown here is derived from an EMBL/GenBank/DDBJ whole genome shotgun (WGS) entry which is preliminary data.</text>
</comment>
<reference evidence="1" key="1">
    <citation type="journal article" date="2020" name="Fungal Divers.">
        <title>Resolving the Mortierellaceae phylogeny through synthesis of multi-gene phylogenetics and phylogenomics.</title>
        <authorList>
            <person name="Vandepol N."/>
            <person name="Liber J."/>
            <person name="Desiro A."/>
            <person name="Na H."/>
            <person name="Kennedy M."/>
            <person name="Barry K."/>
            <person name="Grigoriev I.V."/>
            <person name="Miller A.N."/>
            <person name="O'Donnell K."/>
            <person name="Stajich J.E."/>
            <person name="Bonito G."/>
        </authorList>
    </citation>
    <scope>NUCLEOTIDE SEQUENCE</scope>
    <source>
        <strain evidence="1">NRRL 2591</strain>
    </source>
</reference>
<organism evidence="1 2">
    <name type="scientific">Mortierella hygrophila</name>
    <dbReference type="NCBI Taxonomy" id="979708"/>
    <lineage>
        <taxon>Eukaryota</taxon>
        <taxon>Fungi</taxon>
        <taxon>Fungi incertae sedis</taxon>
        <taxon>Mucoromycota</taxon>
        <taxon>Mortierellomycotina</taxon>
        <taxon>Mortierellomycetes</taxon>
        <taxon>Mortierellales</taxon>
        <taxon>Mortierellaceae</taxon>
        <taxon>Mortierella</taxon>
    </lineage>
</organism>
<evidence type="ECO:0000313" key="2">
    <source>
        <dbReference type="Proteomes" id="UP000723463"/>
    </source>
</evidence>
<accession>A0A9P6JX59</accession>
<keyword evidence="2" id="KW-1185">Reference proteome</keyword>